<comment type="caution">
    <text evidence="4">The sequence shown here is derived from an EMBL/GenBank/DDBJ whole genome shotgun (WGS) entry which is preliminary data.</text>
</comment>
<dbReference type="Pfam" id="PF13855">
    <property type="entry name" value="LRR_8"/>
    <property type="match status" value="1"/>
</dbReference>
<dbReference type="AlphaFoldDB" id="A0A482VPY6"/>
<keyword evidence="1" id="KW-0433">Leucine-rich repeat</keyword>
<accession>A0A482VPY6</accession>
<dbReference type="EMBL" id="QDEB01074792">
    <property type="protein sequence ID" value="RZC35021.1"/>
    <property type="molecule type" value="Genomic_DNA"/>
</dbReference>
<dbReference type="PANTHER" id="PTHR24373:SF370">
    <property type="entry name" value="FISH-LIPS, ISOFORM E"/>
    <property type="match status" value="1"/>
</dbReference>
<evidence type="ECO:0000313" key="4">
    <source>
        <dbReference type="EMBL" id="RZC35021.1"/>
    </source>
</evidence>
<reference evidence="4 5" key="1">
    <citation type="submission" date="2017-03" db="EMBL/GenBank/DDBJ databases">
        <title>Genome of the blue death feigning beetle - Asbolus verrucosus.</title>
        <authorList>
            <person name="Rider S.D."/>
        </authorList>
    </citation>
    <scope>NUCLEOTIDE SEQUENCE [LARGE SCALE GENOMIC DNA]</scope>
    <source>
        <strain evidence="4">Butters</strain>
        <tissue evidence="4">Head and leg muscle</tissue>
    </source>
</reference>
<keyword evidence="5" id="KW-1185">Reference proteome</keyword>
<evidence type="ECO:0000256" key="3">
    <source>
        <dbReference type="ARBA" id="ARBA00022737"/>
    </source>
</evidence>
<dbReference type="OrthoDB" id="1111193at2759"/>
<dbReference type="PANTHER" id="PTHR24373">
    <property type="entry name" value="SLIT RELATED LEUCINE-RICH REPEAT NEURONAL PROTEIN"/>
    <property type="match status" value="1"/>
</dbReference>
<keyword evidence="3" id="KW-0677">Repeat</keyword>
<proteinExistence type="predicted"/>
<dbReference type="SMART" id="SM00369">
    <property type="entry name" value="LRR_TYP"/>
    <property type="match status" value="3"/>
</dbReference>
<gene>
    <name evidence="4" type="ORF">BDFB_001664</name>
</gene>
<dbReference type="Proteomes" id="UP000292052">
    <property type="component" value="Unassembled WGS sequence"/>
</dbReference>
<dbReference type="SUPFAM" id="SSF52058">
    <property type="entry name" value="L domain-like"/>
    <property type="match status" value="1"/>
</dbReference>
<evidence type="ECO:0000256" key="2">
    <source>
        <dbReference type="ARBA" id="ARBA00022729"/>
    </source>
</evidence>
<dbReference type="GO" id="GO:0005615">
    <property type="term" value="C:extracellular space"/>
    <property type="evidence" value="ECO:0007669"/>
    <property type="project" value="TreeGrafter"/>
</dbReference>
<dbReference type="GO" id="GO:0031012">
    <property type="term" value="C:extracellular matrix"/>
    <property type="evidence" value="ECO:0007669"/>
    <property type="project" value="TreeGrafter"/>
</dbReference>
<dbReference type="InterPro" id="IPR003591">
    <property type="entry name" value="Leu-rich_rpt_typical-subtyp"/>
</dbReference>
<protein>
    <submittedName>
        <fullName evidence="4">LRR 8 domain containing protein</fullName>
    </submittedName>
</protein>
<organism evidence="4 5">
    <name type="scientific">Asbolus verrucosus</name>
    <name type="common">Desert ironclad beetle</name>
    <dbReference type="NCBI Taxonomy" id="1661398"/>
    <lineage>
        <taxon>Eukaryota</taxon>
        <taxon>Metazoa</taxon>
        <taxon>Ecdysozoa</taxon>
        <taxon>Arthropoda</taxon>
        <taxon>Hexapoda</taxon>
        <taxon>Insecta</taxon>
        <taxon>Pterygota</taxon>
        <taxon>Neoptera</taxon>
        <taxon>Endopterygota</taxon>
        <taxon>Coleoptera</taxon>
        <taxon>Polyphaga</taxon>
        <taxon>Cucujiformia</taxon>
        <taxon>Tenebrionidae</taxon>
        <taxon>Pimeliinae</taxon>
        <taxon>Asbolus</taxon>
    </lineage>
</organism>
<feature type="non-terminal residue" evidence="4">
    <location>
        <position position="1"/>
    </location>
</feature>
<sequence length="225" mass="25340">VPVLSTTNLLTLSLAYNSLPTVSPEIAGNLSSLRNLNLNYNDLSVVPIVTHSLTKLRYLSLVANPITALTNTSLLGVASELEELDLRKIDLTVLETGAFCKMQSLRTLKINLCSNVKNFNIPRILQYTDGLKSLEIHVSFTCTKENRIHLSFQIEKDTENLANEMMGELPAKLYNLTFTGKGLKKLSRTIFQVNCVWLFFTFSCSQFSFRVFVIHHFIYVSVTRA</sequence>
<dbReference type="InterPro" id="IPR001611">
    <property type="entry name" value="Leu-rich_rpt"/>
</dbReference>
<evidence type="ECO:0000256" key="1">
    <source>
        <dbReference type="ARBA" id="ARBA00022614"/>
    </source>
</evidence>
<dbReference type="STRING" id="1661398.A0A482VPY6"/>
<keyword evidence="2" id="KW-0732">Signal</keyword>
<dbReference type="InterPro" id="IPR050328">
    <property type="entry name" value="Dev_Immune_Receptor"/>
</dbReference>
<evidence type="ECO:0000313" key="5">
    <source>
        <dbReference type="Proteomes" id="UP000292052"/>
    </source>
</evidence>
<name>A0A482VPY6_ASBVE</name>
<dbReference type="Gene3D" id="3.80.10.10">
    <property type="entry name" value="Ribonuclease Inhibitor"/>
    <property type="match status" value="1"/>
</dbReference>
<dbReference type="InterPro" id="IPR032675">
    <property type="entry name" value="LRR_dom_sf"/>
</dbReference>